<name>A0A7X0W5F1_LISWE</name>
<dbReference type="SUPFAM" id="SSF51055">
    <property type="entry name" value="Carbohydrate binding domain"/>
    <property type="match status" value="2"/>
</dbReference>
<dbReference type="Gene3D" id="2.60.40.10">
    <property type="entry name" value="Immunoglobulins"/>
    <property type="match status" value="2"/>
</dbReference>
<gene>
    <name evidence="7" type="ORF">HB853_07875</name>
</gene>
<evidence type="ECO:0000259" key="6">
    <source>
        <dbReference type="PROSITE" id="PS50853"/>
    </source>
</evidence>
<comment type="caution">
    <text evidence="7">The sequence shown here is derived from an EMBL/GenBank/DDBJ whole genome shotgun (WGS) entry which is preliminary data.</text>
</comment>
<keyword evidence="2" id="KW-0378">Hydrolase</keyword>
<dbReference type="AlphaFoldDB" id="A0A7X0W5F1"/>
<evidence type="ECO:0000256" key="1">
    <source>
        <dbReference type="ARBA" id="ARBA00022729"/>
    </source>
</evidence>
<dbReference type="SMART" id="SM00495">
    <property type="entry name" value="ChtBD3"/>
    <property type="match status" value="2"/>
</dbReference>
<dbReference type="InterPro" id="IPR003961">
    <property type="entry name" value="FN3_dom"/>
</dbReference>
<evidence type="ECO:0000256" key="2">
    <source>
        <dbReference type="ARBA" id="ARBA00022801"/>
    </source>
</evidence>
<dbReference type="PANTHER" id="PTHR34823">
    <property type="entry name" value="GLCNAC-BINDING PROTEIN A"/>
    <property type="match status" value="1"/>
</dbReference>
<evidence type="ECO:0000256" key="5">
    <source>
        <dbReference type="ARBA" id="ARBA00023326"/>
    </source>
</evidence>
<dbReference type="CDD" id="cd00063">
    <property type="entry name" value="FN3"/>
    <property type="match status" value="2"/>
</dbReference>
<dbReference type="Gene3D" id="2.70.50.50">
    <property type="entry name" value="chitin-binding protein cbp21"/>
    <property type="match status" value="1"/>
</dbReference>
<dbReference type="InterPro" id="IPR004302">
    <property type="entry name" value="Cellulose/chitin-bd_N"/>
</dbReference>
<feature type="domain" description="Fibronectin type-III" evidence="6">
    <location>
        <begin position="301"/>
        <end position="386"/>
    </location>
</feature>
<protein>
    <submittedName>
        <fullName evidence="7">Chitin-binding protein</fullName>
    </submittedName>
</protein>
<dbReference type="SUPFAM" id="SSF49265">
    <property type="entry name" value="Fibronectin type III"/>
    <property type="match status" value="1"/>
</dbReference>
<dbReference type="Pfam" id="PF03067">
    <property type="entry name" value="LPMO_10"/>
    <property type="match status" value="1"/>
</dbReference>
<dbReference type="GO" id="GO:0030246">
    <property type="term" value="F:carbohydrate binding"/>
    <property type="evidence" value="ECO:0007669"/>
    <property type="project" value="InterPro"/>
</dbReference>
<dbReference type="GO" id="GO:0004553">
    <property type="term" value="F:hydrolase activity, hydrolyzing O-glycosyl compounds"/>
    <property type="evidence" value="ECO:0007669"/>
    <property type="project" value="InterPro"/>
</dbReference>
<keyword evidence="3" id="KW-0119">Carbohydrate metabolism</keyword>
<dbReference type="FunFam" id="2.60.40.10:FF:001114">
    <property type="entry name" value="Chitinase A1"/>
    <property type="match status" value="2"/>
</dbReference>
<evidence type="ECO:0000256" key="4">
    <source>
        <dbReference type="ARBA" id="ARBA00023295"/>
    </source>
</evidence>
<keyword evidence="1" id="KW-0732">Signal</keyword>
<evidence type="ECO:0000256" key="3">
    <source>
        <dbReference type="ARBA" id="ARBA00023277"/>
    </source>
</evidence>
<dbReference type="InterPro" id="IPR014756">
    <property type="entry name" value="Ig_E-set"/>
</dbReference>
<dbReference type="InterPro" id="IPR003610">
    <property type="entry name" value="CBM5/12"/>
</dbReference>
<dbReference type="EMBL" id="JAAROP010000006">
    <property type="protein sequence ID" value="MBC1322861.1"/>
    <property type="molecule type" value="Genomic_DNA"/>
</dbReference>
<dbReference type="PANTHER" id="PTHR34823:SF1">
    <property type="entry name" value="CHITIN-BINDING TYPE-4 DOMAIN-CONTAINING PROTEIN"/>
    <property type="match status" value="1"/>
</dbReference>
<evidence type="ECO:0000313" key="7">
    <source>
        <dbReference type="EMBL" id="MBC1322861.1"/>
    </source>
</evidence>
<dbReference type="InterPro" id="IPR036573">
    <property type="entry name" value="CBM_sf_5/12"/>
</dbReference>
<dbReference type="GO" id="GO:0005576">
    <property type="term" value="C:extracellular region"/>
    <property type="evidence" value="ECO:0007669"/>
    <property type="project" value="InterPro"/>
</dbReference>
<dbReference type="CDD" id="cd21177">
    <property type="entry name" value="LPMO_AA10"/>
    <property type="match status" value="1"/>
</dbReference>
<reference evidence="7 8" key="1">
    <citation type="submission" date="2020-03" db="EMBL/GenBank/DDBJ databases">
        <title>Soil Listeria distribution.</title>
        <authorList>
            <person name="Liao J."/>
            <person name="Wiedmann M."/>
        </authorList>
    </citation>
    <scope>NUCLEOTIDE SEQUENCE [LARGE SCALE GENOMIC DNA]</scope>
    <source>
        <strain evidence="7 8">FSL L7-1829</strain>
    </source>
</reference>
<keyword evidence="4" id="KW-0326">Glycosidase</keyword>
<feature type="domain" description="Fibronectin type-III" evidence="6">
    <location>
        <begin position="204"/>
        <end position="291"/>
    </location>
</feature>
<dbReference type="Pfam" id="PF02839">
    <property type="entry name" value="CBM_5_12"/>
    <property type="match status" value="2"/>
</dbReference>
<dbReference type="GO" id="GO:0000272">
    <property type="term" value="P:polysaccharide catabolic process"/>
    <property type="evidence" value="ECO:0007669"/>
    <property type="project" value="UniProtKB-KW"/>
</dbReference>
<keyword evidence="5" id="KW-0624">Polysaccharide degradation</keyword>
<accession>A0A7X0W5F1</accession>
<proteinExistence type="predicted"/>
<dbReference type="CDD" id="cd12215">
    <property type="entry name" value="ChiC_BD"/>
    <property type="match status" value="2"/>
</dbReference>
<evidence type="ECO:0000313" key="8">
    <source>
        <dbReference type="Proteomes" id="UP000522007"/>
    </source>
</evidence>
<sequence length="478" mass="52532">MKKFSKIGMFFAVVVLAVVLFETSVSAHGYISKPASRVYLANQGINTGVGAAEYEPQSIEAAKGFPTNGPQDGNIAGGGKYPLLDEQTQDRWTKVDIKSGPLNVEWTLTAPHRTSNWEYFITKKGWDPNKPLTRAEFEPLAQITADGSTPDQLTKQQITIPNDRSGYYVILGVWSIADTGNAFYQVIDANIINSDVTPVVDKESPTAPTNLTGTTTANKVSLKWNAATDNVGINGYEILRDGKVVGESQTTTYEDNTVNENTTYTYTVRAKDFAGNKSALGNKISVTTKEAPAADKEAPTAPTSLMSHAQTDRAIDLCWQASSDNVAVKNYEIYRNNTKIATTTSTMFQDINLINNTSYKYKIYAVDIAGNRSLASNEITVKTKPLDISNTWKPDQIYNAGDQVVYNGIAYTAQWWTKDNSPDTSDVWKTASLTTQVWNALKAYNGGDKVTYGGKTYQAKWWVKGETPNTSTIWTLVK</sequence>
<dbReference type="SMART" id="SM00060">
    <property type="entry name" value="FN3"/>
    <property type="match status" value="2"/>
</dbReference>
<dbReference type="Gene3D" id="2.10.10.20">
    <property type="entry name" value="Carbohydrate-binding module superfamily 5/12"/>
    <property type="match status" value="2"/>
</dbReference>
<dbReference type="Proteomes" id="UP000522007">
    <property type="component" value="Unassembled WGS sequence"/>
</dbReference>
<dbReference type="SUPFAM" id="SSF81296">
    <property type="entry name" value="E set domains"/>
    <property type="match status" value="1"/>
</dbReference>
<dbReference type="InterPro" id="IPR051024">
    <property type="entry name" value="GlcNAc_Chitin_IntDeg"/>
</dbReference>
<dbReference type="InterPro" id="IPR013783">
    <property type="entry name" value="Ig-like_fold"/>
</dbReference>
<organism evidence="7 8">
    <name type="scientific">Listeria welshimeri</name>
    <dbReference type="NCBI Taxonomy" id="1643"/>
    <lineage>
        <taxon>Bacteria</taxon>
        <taxon>Bacillati</taxon>
        <taxon>Bacillota</taxon>
        <taxon>Bacilli</taxon>
        <taxon>Bacillales</taxon>
        <taxon>Listeriaceae</taxon>
        <taxon>Listeria</taxon>
    </lineage>
</organism>
<dbReference type="PROSITE" id="PS50853">
    <property type="entry name" value="FN3"/>
    <property type="match status" value="2"/>
</dbReference>
<dbReference type="InterPro" id="IPR036116">
    <property type="entry name" value="FN3_sf"/>
</dbReference>